<reference evidence="3 4" key="1">
    <citation type="submission" date="2018-03" db="EMBL/GenBank/DDBJ databases">
        <title>Genomic Encyclopedia of Type Strains, Phase III (KMG-III): the genomes of soil and plant-associated and newly described type strains.</title>
        <authorList>
            <person name="Whitman W."/>
        </authorList>
    </citation>
    <scope>NUCLEOTIDE SEQUENCE [LARGE SCALE GENOMIC DNA]</scope>
    <source>
        <strain evidence="3 4">CGMCC 4.7125</strain>
    </source>
</reference>
<keyword evidence="2" id="KW-0732">Signal</keyword>
<dbReference type="EMBL" id="PVNH01000001">
    <property type="protein sequence ID" value="PRX51299.1"/>
    <property type="molecule type" value="Genomic_DNA"/>
</dbReference>
<protein>
    <submittedName>
        <fullName evidence="3">Putative lipoprotein with Yx(FWY)xxD motif</fullName>
    </submittedName>
</protein>
<dbReference type="PROSITE" id="PS51257">
    <property type="entry name" value="PROKAR_LIPOPROTEIN"/>
    <property type="match status" value="1"/>
</dbReference>
<name>A0A2T0M3L3_9PSEU</name>
<dbReference type="Proteomes" id="UP000238362">
    <property type="component" value="Unassembled WGS sequence"/>
</dbReference>
<feature type="signal peptide" evidence="2">
    <location>
        <begin position="1"/>
        <end position="23"/>
    </location>
</feature>
<accession>A0A2T0M3L3</accession>
<dbReference type="AlphaFoldDB" id="A0A2T0M3L3"/>
<dbReference type="Pfam" id="PF03640">
    <property type="entry name" value="Lipoprotein_15"/>
    <property type="match status" value="4"/>
</dbReference>
<feature type="region of interest" description="Disordered" evidence="1">
    <location>
        <begin position="283"/>
        <end position="311"/>
    </location>
</feature>
<keyword evidence="3" id="KW-0449">Lipoprotein</keyword>
<evidence type="ECO:0000313" key="4">
    <source>
        <dbReference type="Proteomes" id="UP000238362"/>
    </source>
</evidence>
<proteinExistence type="predicted"/>
<dbReference type="InterPro" id="IPR005297">
    <property type="entry name" value="Lipoprotein_repeat"/>
</dbReference>
<comment type="caution">
    <text evidence="3">The sequence shown here is derived from an EMBL/GenBank/DDBJ whole genome shotgun (WGS) entry which is preliminary data.</text>
</comment>
<dbReference type="GO" id="GO:0043448">
    <property type="term" value="P:alkane catabolic process"/>
    <property type="evidence" value="ECO:0007669"/>
    <property type="project" value="TreeGrafter"/>
</dbReference>
<organism evidence="3 4">
    <name type="scientific">Prauserella shujinwangii</name>
    <dbReference type="NCBI Taxonomy" id="1453103"/>
    <lineage>
        <taxon>Bacteria</taxon>
        <taxon>Bacillati</taxon>
        <taxon>Actinomycetota</taxon>
        <taxon>Actinomycetes</taxon>
        <taxon>Pseudonocardiales</taxon>
        <taxon>Pseudonocardiaceae</taxon>
        <taxon>Prauserella</taxon>
    </lineage>
</organism>
<dbReference type="OrthoDB" id="597632at2"/>
<evidence type="ECO:0000256" key="1">
    <source>
        <dbReference type="SAM" id="MobiDB-lite"/>
    </source>
</evidence>
<dbReference type="RefSeq" id="WP_106176782.1">
    <property type="nucleotide sequence ID" value="NZ_PVNH01000001.1"/>
</dbReference>
<keyword evidence="4" id="KW-1185">Reference proteome</keyword>
<dbReference type="PANTHER" id="PTHR39335:SF1">
    <property type="entry name" value="BLL4220 PROTEIN"/>
    <property type="match status" value="1"/>
</dbReference>
<evidence type="ECO:0000256" key="2">
    <source>
        <dbReference type="SAM" id="SignalP"/>
    </source>
</evidence>
<sequence>MSRKGIAVPVGAVAGLALLTACGYGTGGAGTPSPAAVQQQAQPSGQAEGNGQVELVAAEVGDLGEVLTDQNGRTLYRFANDSADLPASVCEADCATAWPPLLADGAVRVEGVDQNLVGKLTRSDGTEQVTVSGWPVYRYAKDTAPGQANGQGVGGTWAAVTPDGGEAGETAVRTTDIGGLGTVLTDQNGRTLYLFTEDGSKPPKATCDGDCAEKWPPLLAEGEVELSGVDPAIVGEVRRSDGTEQVTVGGWPVYRYAEDTVPGQAAGHGVGDVWYAVEPDGCKVSPDKKPTGRAAGEAGADGSGEYDSSNY</sequence>
<feature type="chain" id="PRO_5038530560" evidence="2">
    <location>
        <begin position="24"/>
        <end position="311"/>
    </location>
</feature>
<gene>
    <name evidence="3" type="ORF">B0I33_101452</name>
</gene>
<dbReference type="PANTHER" id="PTHR39335">
    <property type="entry name" value="BLL4220 PROTEIN"/>
    <property type="match status" value="1"/>
</dbReference>
<evidence type="ECO:0000313" key="3">
    <source>
        <dbReference type="EMBL" id="PRX51299.1"/>
    </source>
</evidence>